<dbReference type="EMBL" id="CP047045">
    <property type="protein sequence ID" value="QGZ95529.1"/>
    <property type="molecule type" value="Genomic_DNA"/>
</dbReference>
<organism evidence="1 2">
    <name type="scientific">Terricaulis silvestris</name>
    <dbReference type="NCBI Taxonomy" id="2686094"/>
    <lineage>
        <taxon>Bacteria</taxon>
        <taxon>Pseudomonadati</taxon>
        <taxon>Pseudomonadota</taxon>
        <taxon>Alphaproteobacteria</taxon>
        <taxon>Caulobacterales</taxon>
        <taxon>Caulobacteraceae</taxon>
        <taxon>Terricaulis</taxon>
    </lineage>
</organism>
<dbReference type="Proteomes" id="UP000431269">
    <property type="component" value="Chromosome"/>
</dbReference>
<gene>
    <name evidence="1" type="ORF">DSM104635_02378</name>
</gene>
<reference evidence="2" key="1">
    <citation type="submission" date="2019-12" db="EMBL/GenBank/DDBJ databases">
        <title>Complete genome of Terracaulis silvestris 0127_4.</title>
        <authorList>
            <person name="Vieira S."/>
            <person name="Riedel T."/>
            <person name="Sproer C."/>
            <person name="Pascual J."/>
            <person name="Boedeker C."/>
            <person name="Overmann J."/>
        </authorList>
    </citation>
    <scope>NUCLEOTIDE SEQUENCE [LARGE SCALE GENOMIC DNA]</scope>
    <source>
        <strain evidence="2">0127_4</strain>
    </source>
</reference>
<dbReference type="PANTHER" id="PTHR40275">
    <property type="entry name" value="SSL7038 PROTEIN"/>
    <property type="match status" value="1"/>
</dbReference>
<dbReference type="PANTHER" id="PTHR40275:SF1">
    <property type="entry name" value="SSL7038 PROTEIN"/>
    <property type="match status" value="1"/>
</dbReference>
<dbReference type="RefSeq" id="WP_158766380.1">
    <property type="nucleotide sequence ID" value="NZ_CP047045.1"/>
</dbReference>
<keyword evidence="2" id="KW-1185">Reference proteome</keyword>
<protein>
    <submittedName>
        <fullName evidence="1">Putative addiction module antidote protein</fullName>
    </submittedName>
</protein>
<dbReference type="NCBIfam" id="TIGR02684">
    <property type="entry name" value="dnstrm_HI1420"/>
    <property type="match status" value="1"/>
</dbReference>
<dbReference type="Pfam" id="PF21716">
    <property type="entry name" value="dnstrm_HI1420"/>
    <property type="match status" value="1"/>
</dbReference>
<dbReference type="KEGG" id="tsv:DSM104635_02378"/>
<name>A0A6I6MLI1_9CAUL</name>
<dbReference type="AlphaFoldDB" id="A0A6I6MLI1"/>
<dbReference type="SUPFAM" id="SSF47413">
    <property type="entry name" value="lambda repressor-like DNA-binding domains"/>
    <property type="match status" value="1"/>
</dbReference>
<sequence length="101" mass="10834">MSVKTRPFDAANYLDTPEDVANYLDAMFEDALEHDDTSLIAAALGDVARSKGMAVIADQTGLSRESLYRTLSEAGNPTLSTLNSVLNAMGLRLSVKALERA</sequence>
<dbReference type="InterPro" id="IPR010982">
    <property type="entry name" value="Lambda_DNA-bd_dom_sf"/>
</dbReference>
<dbReference type="InterPro" id="IPR014057">
    <property type="entry name" value="HI1420"/>
</dbReference>
<evidence type="ECO:0000313" key="2">
    <source>
        <dbReference type="Proteomes" id="UP000431269"/>
    </source>
</evidence>
<accession>A0A6I6MLI1</accession>
<evidence type="ECO:0000313" key="1">
    <source>
        <dbReference type="EMBL" id="QGZ95529.1"/>
    </source>
</evidence>
<dbReference type="GO" id="GO:0003677">
    <property type="term" value="F:DNA binding"/>
    <property type="evidence" value="ECO:0007669"/>
    <property type="project" value="InterPro"/>
</dbReference>
<proteinExistence type="predicted"/>